<organism evidence="2 3">
    <name type="scientific">Treponema succinifaciens (strain ATCC 33096 / DSM 2489 / 6091)</name>
    <dbReference type="NCBI Taxonomy" id="869209"/>
    <lineage>
        <taxon>Bacteria</taxon>
        <taxon>Pseudomonadati</taxon>
        <taxon>Spirochaetota</taxon>
        <taxon>Spirochaetia</taxon>
        <taxon>Spirochaetales</taxon>
        <taxon>Treponemataceae</taxon>
        <taxon>Treponema</taxon>
    </lineage>
</organism>
<gene>
    <name evidence="2" type="ordered locus">Tresu_2036</name>
</gene>
<dbReference type="Pfam" id="PF12706">
    <property type="entry name" value="Lactamase_B_2"/>
    <property type="match status" value="1"/>
</dbReference>
<dbReference type="AlphaFoldDB" id="F2NW54"/>
<dbReference type="KEGG" id="tsu:Tresu_2036"/>
<protein>
    <submittedName>
        <fullName evidence="2">Beta-lactamase domain protein</fullName>
    </submittedName>
</protein>
<dbReference type="HOGENOM" id="CLU_044538_2_1_12"/>
<proteinExistence type="predicted"/>
<keyword evidence="3" id="KW-1185">Reference proteome</keyword>
<reference evidence="3" key="2">
    <citation type="submission" date="2011-04" db="EMBL/GenBank/DDBJ databases">
        <title>The complete genome of chromosome of Treponema succinifaciens DSM 2489.</title>
        <authorList>
            <person name="Lucas S."/>
            <person name="Copeland A."/>
            <person name="Lapidus A."/>
            <person name="Bruce D."/>
            <person name="Goodwin L."/>
            <person name="Pitluck S."/>
            <person name="Peters L."/>
            <person name="Kyrpides N."/>
            <person name="Mavromatis K."/>
            <person name="Ivanova N."/>
            <person name="Ovchinnikova G."/>
            <person name="Teshima H."/>
            <person name="Detter J.C."/>
            <person name="Tapia R."/>
            <person name="Han C."/>
            <person name="Land M."/>
            <person name="Hauser L."/>
            <person name="Markowitz V."/>
            <person name="Cheng J.-F."/>
            <person name="Hugenholtz P."/>
            <person name="Woyke T."/>
            <person name="Wu D."/>
            <person name="Gronow S."/>
            <person name="Wellnitz S."/>
            <person name="Brambilla E."/>
            <person name="Klenk H.-P."/>
            <person name="Eisen J.A."/>
        </authorList>
    </citation>
    <scope>NUCLEOTIDE SEQUENCE [LARGE SCALE GENOMIC DNA]</scope>
    <source>
        <strain evidence="3">ATCC 33096 / DSM 2489 / 6091</strain>
    </source>
</reference>
<dbReference type="OrthoDB" id="9800940at2"/>
<dbReference type="GeneID" id="302999158"/>
<evidence type="ECO:0000259" key="1">
    <source>
        <dbReference type="Pfam" id="PF12706"/>
    </source>
</evidence>
<dbReference type="SUPFAM" id="SSF56281">
    <property type="entry name" value="Metallo-hydrolase/oxidoreductase"/>
    <property type="match status" value="1"/>
</dbReference>
<dbReference type="RefSeq" id="WP_013702165.1">
    <property type="nucleotide sequence ID" value="NC_015385.1"/>
</dbReference>
<dbReference type="eggNOG" id="COG1235">
    <property type="taxonomic scope" value="Bacteria"/>
</dbReference>
<dbReference type="Proteomes" id="UP000006852">
    <property type="component" value="Chromosome"/>
</dbReference>
<feature type="domain" description="Metallo-beta-lactamase" evidence="1">
    <location>
        <begin position="45"/>
        <end position="254"/>
    </location>
</feature>
<name>F2NW54_TRES6</name>
<evidence type="ECO:0000313" key="3">
    <source>
        <dbReference type="Proteomes" id="UP000006852"/>
    </source>
</evidence>
<dbReference type="CDD" id="cd16279">
    <property type="entry name" value="metallo-hydrolase-like_MBL-fold"/>
    <property type="match status" value="1"/>
</dbReference>
<dbReference type="InterPro" id="IPR001279">
    <property type="entry name" value="Metallo-B-lactamas"/>
</dbReference>
<reference evidence="2 3" key="1">
    <citation type="journal article" date="2011" name="Stand. Genomic Sci.">
        <title>Complete genome sequence of Treponema succinifaciens type strain (6091).</title>
        <authorList>
            <person name="Han C."/>
            <person name="Gronow S."/>
            <person name="Teshima H."/>
            <person name="Lapidus A."/>
            <person name="Nolan M."/>
            <person name="Lucas S."/>
            <person name="Hammon N."/>
            <person name="Deshpande S."/>
            <person name="Cheng J.F."/>
            <person name="Zeytun A."/>
            <person name="Tapia R."/>
            <person name="Goodwin L."/>
            <person name="Pitluck S."/>
            <person name="Liolios K."/>
            <person name="Pagani I."/>
            <person name="Ivanova N."/>
            <person name="Mavromatis K."/>
            <person name="Mikhailova N."/>
            <person name="Huntemann M."/>
            <person name="Pati A."/>
            <person name="Chen A."/>
            <person name="Palaniappan K."/>
            <person name="Land M."/>
            <person name="Hauser L."/>
            <person name="Brambilla E.M."/>
            <person name="Rohde M."/>
            <person name="Goker M."/>
            <person name="Woyke T."/>
            <person name="Bristow J."/>
            <person name="Eisen J.A."/>
            <person name="Markowitz V."/>
            <person name="Hugenholtz P."/>
            <person name="Kyrpides N.C."/>
            <person name="Klenk H.P."/>
            <person name="Detter J.C."/>
        </authorList>
    </citation>
    <scope>NUCLEOTIDE SEQUENCE [LARGE SCALE GENOMIC DNA]</scope>
    <source>
        <strain evidence="3">ATCC 33096 / DSM 2489 / 6091</strain>
    </source>
</reference>
<sequence>MKMILTGTGTSHGIPVIGCGCNVCRSSDPRDNRLRCSAFLESPVNILVDVGPEFRIQALKYKINKIDAVFITHSHADHLHGIDDLRVFSHTKALDPAHPDNKETEGEGLRIYTTTHAEHDIRHRFDYIFTPMKEGGGKPKIQIMSAENISEKNPLFINGIEILPVMLKHGHLDDLGLLFSEKGQDGKKHSIAYLTDCSFVPENSIELVKNNSGILEHLVIDGLRLEPHSTHFSFEQALEAAQKMNPRNVYLTHITHNMSHVQIEDYVKSILWKFPLLKKSAENGFYIGPAYDGLELVC</sequence>
<dbReference type="EMBL" id="CP002631">
    <property type="protein sequence ID" value="AEB14909.1"/>
    <property type="molecule type" value="Genomic_DNA"/>
</dbReference>
<dbReference type="InterPro" id="IPR036866">
    <property type="entry name" value="RibonucZ/Hydroxyglut_hydro"/>
</dbReference>
<dbReference type="PROSITE" id="PS51257">
    <property type="entry name" value="PROKAR_LIPOPROTEIN"/>
    <property type="match status" value="1"/>
</dbReference>
<dbReference type="Gene3D" id="3.60.15.10">
    <property type="entry name" value="Ribonuclease Z/Hydroxyacylglutathione hydrolase-like"/>
    <property type="match status" value="1"/>
</dbReference>
<dbReference type="PANTHER" id="PTHR42663">
    <property type="entry name" value="HYDROLASE C777.06C-RELATED-RELATED"/>
    <property type="match status" value="1"/>
</dbReference>
<accession>F2NW54</accession>
<evidence type="ECO:0000313" key="2">
    <source>
        <dbReference type="EMBL" id="AEB14909.1"/>
    </source>
</evidence>
<dbReference type="PANTHER" id="PTHR42663:SF6">
    <property type="entry name" value="HYDROLASE C777.06C-RELATED"/>
    <property type="match status" value="1"/>
</dbReference>